<evidence type="ECO:0000259" key="7">
    <source>
        <dbReference type="Pfam" id="PF02668"/>
    </source>
</evidence>
<evidence type="ECO:0000256" key="1">
    <source>
        <dbReference type="ARBA" id="ARBA00001954"/>
    </source>
</evidence>
<keyword evidence="5" id="KW-0560">Oxidoreductase</keyword>
<keyword evidence="6" id="KW-0408">Iron</keyword>
<organism evidence="8 9">
    <name type="scientific">Pestalotiopsis fici (strain W106-1 / CGMCC3.15140)</name>
    <dbReference type="NCBI Taxonomy" id="1229662"/>
    <lineage>
        <taxon>Eukaryota</taxon>
        <taxon>Fungi</taxon>
        <taxon>Dikarya</taxon>
        <taxon>Ascomycota</taxon>
        <taxon>Pezizomycotina</taxon>
        <taxon>Sordariomycetes</taxon>
        <taxon>Xylariomycetidae</taxon>
        <taxon>Amphisphaeriales</taxon>
        <taxon>Sporocadaceae</taxon>
        <taxon>Pestalotiopsis</taxon>
    </lineage>
</organism>
<dbReference type="GeneID" id="19269011"/>
<dbReference type="OrthoDB" id="10257314at2759"/>
<dbReference type="Proteomes" id="UP000030651">
    <property type="component" value="Unassembled WGS sequence"/>
</dbReference>
<name>W3XIS6_PESFW</name>
<gene>
    <name evidence="8" type="ORF">PFICI_03998</name>
</gene>
<evidence type="ECO:0000256" key="6">
    <source>
        <dbReference type="ARBA" id="ARBA00023004"/>
    </source>
</evidence>
<evidence type="ECO:0000313" key="9">
    <source>
        <dbReference type="Proteomes" id="UP000030651"/>
    </source>
</evidence>
<dbReference type="AlphaFoldDB" id="W3XIS6"/>
<keyword evidence="9" id="KW-1185">Reference proteome</keyword>
<dbReference type="Gene3D" id="3.60.130.10">
    <property type="entry name" value="Clavaminate synthase-like"/>
    <property type="match status" value="1"/>
</dbReference>
<dbReference type="PANTHER" id="PTHR30468">
    <property type="entry name" value="ALPHA-KETOGLUTARATE-DEPENDENT SULFONATE DIOXYGENASE"/>
    <property type="match status" value="1"/>
</dbReference>
<dbReference type="EMBL" id="KI912110">
    <property type="protein sequence ID" value="ETS85973.1"/>
    <property type="molecule type" value="Genomic_DNA"/>
</dbReference>
<dbReference type="InterPro" id="IPR051323">
    <property type="entry name" value="AtsK-like"/>
</dbReference>
<comment type="cofactor">
    <cofactor evidence="1">
        <name>Fe(2+)</name>
        <dbReference type="ChEBI" id="CHEBI:29033"/>
    </cofactor>
</comment>
<dbReference type="Pfam" id="PF02668">
    <property type="entry name" value="TauD"/>
    <property type="match status" value="1"/>
</dbReference>
<evidence type="ECO:0000256" key="4">
    <source>
        <dbReference type="ARBA" id="ARBA00022964"/>
    </source>
</evidence>
<dbReference type="FunCoup" id="W3XIS6">
    <property type="interactions" value="7"/>
</dbReference>
<keyword evidence="4" id="KW-0223">Dioxygenase</keyword>
<dbReference type="SUPFAM" id="SSF51197">
    <property type="entry name" value="Clavaminate synthase-like"/>
    <property type="match status" value="1"/>
</dbReference>
<evidence type="ECO:0000256" key="2">
    <source>
        <dbReference type="ARBA" id="ARBA00005896"/>
    </source>
</evidence>
<dbReference type="InParanoid" id="W3XIS6"/>
<evidence type="ECO:0000313" key="8">
    <source>
        <dbReference type="EMBL" id="ETS85973.1"/>
    </source>
</evidence>
<dbReference type="OMA" id="FVDAYPK"/>
<dbReference type="InterPro" id="IPR042098">
    <property type="entry name" value="TauD-like_sf"/>
</dbReference>
<evidence type="ECO:0000256" key="3">
    <source>
        <dbReference type="ARBA" id="ARBA00022723"/>
    </source>
</evidence>
<dbReference type="InterPro" id="IPR003819">
    <property type="entry name" value="TauD/TfdA-like"/>
</dbReference>
<dbReference type="GO" id="GO:0046872">
    <property type="term" value="F:metal ion binding"/>
    <property type="evidence" value="ECO:0007669"/>
    <property type="project" value="UniProtKB-KW"/>
</dbReference>
<dbReference type="PANTHER" id="PTHR30468:SF1">
    <property type="entry name" value="ALPHA-KETOGLUTARATE-DEPENDENT SULFONATE DIOXYGENASE"/>
    <property type="match status" value="1"/>
</dbReference>
<dbReference type="GO" id="GO:0005737">
    <property type="term" value="C:cytoplasm"/>
    <property type="evidence" value="ECO:0007669"/>
    <property type="project" value="TreeGrafter"/>
</dbReference>
<dbReference type="eggNOG" id="ENOG502QT05">
    <property type="taxonomic scope" value="Eukaryota"/>
</dbReference>
<reference evidence="9" key="1">
    <citation type="journal article" date="2015" name="BMC Genomics">
        <title>Genomic and transcriptomic analysis of the endophytic fungus Pestalotiopsis fici reveals its lifestyle and high potential for synthesis of natural products.</title>
        <authorList>
            <person name="Wang X."/>
            <person name="Zhang X."/>
            <person name="Liu L."/>
            <person name="Xiang M."/>
            <person name="Wang W."/>
            <person name="Sun X."/>
            <person name="Che Y."/>
            <person name="Guo L."/>
            <person name="Liu G."/>
            <person name="Guo L."/>
            <person name="Wang C."/>
            <person name="Yin W.B."/>
            <person name="Stadler M."/>
            <person name="Zhang X."/>
            <person name="Liu X."/>
        </authorList>
    </citation>
    <scope>NUCLEOTIDE SEQUENCE [LARGE SCALE GENOMIC DNA]</scope>
    <source>
        <strain evidence="9">W106-1 / CGMCC3.15140</strain>
    </source>
</reference>
<sequence length="362" mass="40658">MTVTGTTQDFTTTTDTQANIMDNDLGASKDVFLNKFNQDIEVNGNEEFPAAKYPNYLPTWDPDQSYPPLEAFPFADRGQGVDTTYPDLFGYGVEVSEISPKTGSEIQGLQLTSLSDSGRNQLARFVAERKVVVFREQQFADLPISDVLDFGAYYGRYHVHPTSGSPKGYPQIHLVHLWHSDVTYERQPPGITFLYVLEKPESGGDTLFANCFEAYERLSPAFQHRLHGLTAIHSGAEQIKASIAKGSVTRRAPVVTEHPIVRTHPTTGEKAIFVNPQFTRNIVGMKQEESEALLKFLYNHVSYGADFQVRVRWEPGTVVVWDNRVTQHSAIVDWTSKARRHLARLTLQAEKPYETPFSATSN</sequence>
<dbReference type="RefSeq" id="XP_007830770.1">
    <property type="nucleotide sequence ID" value="XM_007832579.1"/>
</dbReference>
<evidence type="ECO:0000256" key="5">
    <source>
        <dbReference type="ARBA" id="ARBA00023002"/>
    </source>
</evidence>
<protein>
    <recommendedName>
        <fullName evidence="7">TauD/TfdA-like domain-containing protein</fullName>
    </recommendedName>
</protein>
<proteinExistence type="inferred from homology"/>
<dbReference type="GO" id="GO:0016706">
    <property type="term" value="F:2-oxoglutarate-dependent dioxygenase activity"/>
    <property type="evidence" value="ECO:0007669"/>
    <property type="project" value="TreeGrafter"/>
</dbReference>
<dbReference type="HOGENOM" id="CLU_036005_0_0_1"/>
<keyword evidence="3" id="KW-0479">Metal-binding</keyword>
<dbReference type="KEGG" id="pfy:PFICI_03998"/>
<accession>W3XIS6</accession>
<feature type="domain" description="TauD/TfdA-like" evidence="7">
    <location>
        <begin position="95"/>
        <end position="346"/>
    </location>
</feature>
<comment type="similarity">
    <text evidence="2">Belongs to the TfdA dioxygenase family.</text>
</comment>